<protein>
    <submittedName>
        <fullName evidence="1">Uncharacterized protein</fullName>
    </submittedName>
</protein>
<dbReference type="GeneID" id="63921072"/>
<dbReference type="EMBL" id="KL584827">
    <property type="protein sequence ID" value="KEQ65186.1"/>
    <property type="molecule type" value="Genomic_DNA"/>
</dbReference>
<accession>A0A074WS15</accession>
<keyword evidence="2" id="KW-1185">Reference proteome</keyword>
<proteinExistence type="predicted"/>
<dbReference type="AlphaFoldDB" id="A0A074WS15"/>
<gene>
    <name evidence="1" type="ORF">M437DRAFT_82160</name>
</gene>
<dbReference type="HOGENOM" id="CLU_089720_1_0_1"/>
<reference evidence="1 2" key="1">
    <citation type="journal article" date="2014" name="BMC Genomics">
        <title>Genome sequencing of four Aureobasidium pullulans varieties: biotechnological potential, stress tolerance, and description of new species.</title>
        <authorList>
            <person name="Gostin Ar C."/>
            <person name="Ohm R.A."/>
            <person name="Kogej T."/>
            <person name="Sonjak S."/>
            <person name="Turk M."/>
            <person name="Zajc J."/>
            <person name="Zalar P."/>
            <person name="Grube M."/>
            <person name="Sun H."/>
            <person name="Han J."/>
            <person name="Sharma A."/>
            <person name="Chiniquy J."/>
            <person name="Ngan C.Y."/>
            <person name="Lipzen A."/>
            <person name="Barry K."/>
            <person name="Grigoriev I.V."/>
            <person name="Gunde-Cimerman N."/>
        </authorList>
    </citation>
    <scope>NUCLEOTIDE SEQUENCE [LARGE SCALE GENOMIC DNA]</scope>
    <source>
        <strain evidence="1 2">CBS 110374</strain>
    </source>
</reference>
<sequence>MSEERISATVQRIQHFVALTGGLDIAIILSLSVSKPFSSAKDLLNAAEIDGMDGVQSYARLQAELMTRPELIWVPILPLANLGGIVELIKTHAQSISRPKPKPSSALRPVDMLTHCTTDPPLSSLAVNLATDTFSCLRNLAQAATTHNASSSSRDYGDVVSSDDSLHSLPGSFNVLEGQVDPEIVANMVDFWVMEWAIE</sequence>
<organism evidence="1 2">
    <name type="scientific">Aureobasidium melanogenum (strain CBS 110374)</name>
    <name type="common">Aureobasidium pullulans var. melanogenum</name>
    <dbReference type="NCBI Taxonomy" id="1043003"/>
    <lineage>
        <taxon>Eukaryota</taxon>
        <taxon>Fungi</taxon>
        <taxon>Dikarya</taxon>
        <taxon>Ascomycota</taxon>
        <taxon>Pezizomycotina</taxon>
        <taxon>Dothideomycetes</taxon>
        <taxon>Dothideomycetidae</taxon>
        <taxon>Dothideales</taxon>
        <taxon>Saccotheciaceae</taxon>
        <taxon>Aureobasidium</taxon>
    </lineage>
</organism>
<dbReference type="RefSeq" id="XP_040882209.1">
    <property type="nucleotide sequence ID" value="XM_041027699.1"/>
</dbReference>
<name>A0A074WS15_AURM1</name>
<evidence type="ECO:0000313" key="1">
    <source>
        <dbReference type="EMBL" id="KEQ65186.1"/>
    </source>
</evidence>
<dbReference type="Proteomes" id="UP000030672">
    <property type="component" value="Unassembled WGS sequence"/>
</dbReference>
<evidence type="ECO:0000313" key="2">
    <source>
        <dbReference type="Proteomes" id="UP000030672"/>
    </source>
</evidence>